<dbReference type="AlphaFoldDB" id="A0A0M5LEB1"/>
<accession>A0A0M5LEB1</accession>
<evidence type="ECO:0000313" key="2">
    <source>
        <dbReference type="Proteomes" id="UP000056502"/>
    </source>
</evidence>
<organism evidence="1">
    <name type="scientific">Leptospira interrogans serovar Hardjo str. Norma</name>
    <dbReference type="NCBI Taxonomy" id="1279460"/>
    <lineage>
        <taxon>Bacteria</taxon>
        <taxon>Pseudomonadati</taxon>
        <taxon>Spirochaetota</taxon>
        <taxon>Spirochaetia</taxon>
        <taxon>Leptospirales</taxon>
        <taxon>Leptospiraceae</taxon>
        <taxon>Leptospira</taxon>
    </lineage>
</organism>
<dbReference type="EMBL" id="CP012604">
    <property type="protein sequence ID" value="ALE41790.1"/>
    <property type="molecule type" value="Genomic_DNA"/>
</dbReference>
<gene>
    <name evidence="1" type="ORF">G436_4662</name>
</gene>
<dbReference type="PATRIC" id="fig|1279460.3.peg.4765"/>
<protein>
    <submittedName>
        <fullName evidence="1">Uncharacterized protein</fullName>
    </submittedName>
</protein>
<sequence length="42" mass="4837">MKVTLKINDQFCKEVGVVLKIVSSSESFFFKKSYIFEQTSLS</sequence>
<evidence type="ECO:0000313" key="1">
    <source>
        <dbReference type="EMBL" id="ALE41790.1"/>
    </source>
</evidence>
<name>A0A0M5LEB1_LEPIR</name>
<dbReference type="Proteomes" id="UP000056502">
    <property type="component" value="Chromosome II"/>
</dbReference>
<reference evidence="1 2" key="1">
    <citation type="journal article" date="2015" name="Genome Announc.">
        <title>Whole-Genome Sequence of Leptospira interrogans Serovar Hardjo Subtype Hardjoprajitno Strain Norma, Isolated from Cattle in a Leptospirosis Outbreak in Brazil.</title>
        <authorList>
            <person name="Cosate M.R."/>
            <person name="Soares S.C."/>
            <person name="Mendes T.A."/>
            <person name="Raittz R.T."/>
            <person name="Moreira E.C."/>
            <person name="Leite R."/>
            <person name="Fernandes G.R."/>
            <person name="Haddad J.P."/>
            <person name="Ortega J.M."/>
        </authorList>
    </citation>
    <scope>NUCLEOTIDE SEQUENCE [LARGE SCALE GENOMIC DNA]</scope>
    <source>
        <strain evidence="1 2">Norma</strain>
    </source>
</reference>
<proteinExistence type="predicted"/>